<organism evidence="3 4">
    <name type="scientific">Streptomyces ficellus</name>
    <dbReference type="NCBI Taxonomy" id="1977088"/>
    <lineage>
        <taxon>Bacteria</taxon>
        <taxon>Bacillati</taxon>
        <taxon>Actinomycetota</taxon>
        <taxon>Actinomycetes</taxon>
        <taxon>Kitasatosporales</taxon>
        <taxon>Streptomycetaceae</taxon>
        <taxon>Streptomyces</taxon>
    </lineage>
</organism>
<dbReference type="Proteomes" id="UP001174050">
    <property type="component" value="Unassembled WGS sequence"/>
</dbReference>
<protein>
    <submittedName>
        <fullName evidence="3">Uncharacterized protein</fullName>
    </submittedName>
</protein>
<gene>
    <name evidence="3" type="ORF">QWM81_26860</name>
</gene>
<feature type="compositionally biased region" description="Low complexity" evidence="1">
    <location>
        <begin position="58"/>
        <end position="70"/>
    </location>
</feature>
<comment type="caution">
    <text evidence="3">The sequence shown here is derived from an EMBL/GenBank/DDBJ whole genome shotgun (WGS) entry which is preliminary data.</text>
</comment>
<accession>A0ABT7ZDR4</accession>
<reference evidence="3" key="1">
    <citation type="submission" date="2023-06" db="EMBL/GenBank/DDBJ databases">
        <title>WGS-Sequencing of Streptomyces ficellus isolate 21 collected from sand in Gara Djebilet Iron Mine in Algeria.</title>
        <authorList>
            <person name="Zegers G.P."/>
            <person name="Gomez A."/>
            <person name="Gueddou A."/>
            <person name="Zahara A.F."/>
            <person name="Worth M."/>
            <person name="Sevigny J.L."/>
            <person name="Tisa L."/>
        </authorList>
    </citation>
    <scope>NUCLEOTIDE SEQUENCE</scope>
    <source>
        <strain evidence="3">AS11</strain>
    </source>
</reference>
<name>A0ABT7ZDR4_9ACTN</name>
<feature type="region of interest" description="Disordered" evidence="1">
    <location>
        <begin position="58"/>
        <end position="82"/>
    </location>
</feature>
<evidence type="ECO:0000256" key="1">
    <source>
        <dbReference type="SAM" id="MobiDB-lite"/>
    </source>
</evidence>
<dbReference type="EMBL" id="JAUEPL010000055">
    <property type="protein sequence ID" value="MDN3297593.1"/>
    <property type="molecule type" value="Genomic_DNA"/>
</dbReference>
<keyword evidence="2" id="KW-1133">Transmembrane helix</keyword>
<keyword evidence="2" id="KW-0472">Membrane</keyword>
<evidence type="ECO:0000313" key="3">
    <source>
        <dbReference type="EMBL" id="MDN3297593.1"/>
    </source>
</evidence>
<keyword evidence="2" id="KW-0812">Transmembrane</keyword>
<dbReference type="RefSeq" id="WP_290114959.1">
    <property type="nucleotide sequence ID" value="NZ_JAUEPL010000055.1"/>
</dbReference>
<evidence type="ECO:0000256" key="2">
    <source>
        <dbReference type="SAM" id="Phobius"/>
    </source>
</evidence>
<feature type="transmembrane region" description="Helical" evidence="2">
    <location>
        <begin position="25"/>
        <end position="47"/>
    </location>
</feature>
<proteinExistence type="predicted"/>
<evidence type="ECO:0000313" key="4">
    <source>
        <dbReference type="Proteomes" id="UP001174050"/>
    </source>
</evidence>
<keyword evidence="4" id="KW-1185">Reference proteome</keyword>
<sequence>MAWDYAELAKEAAKRGGPLALRYFYTGRGVIIGGAVTGATIAGTVAYDKWSKRRAAAAAEAAPETTTEAASSERPPAPGRPQ</sequence>